<dbReference type="GO" id="GO:0009897">
    <property type="term" value="C:external side of plasma membrane"/>
    <property type="evidence" value="ECO:0007669"/>
    <property type="project" value="TreeGrafter"/>
</dbReference>
<evidence type="ECO:0000256" key="3">
    <source>
        <dbReference type="SAM" id="Phobius"/>
    </source>
</evidence>
<evidence type="ECO:0000313" key="6">
    <source>
        <dbReference type="Proteomes" id="UP001501940"/>
    </source>
</evidence>
<keyword evidence="3" id="KW-0812">Transmembrane</keyword>
<dbReference type="PANTHER" id="PTHR11481">
    <property type="entry name" value="IMMUNOGLOBULIN FC RECEPTOR"/>
    <property type="match status" value="1"/>
</dbReference>
<dbReference type="SMART" id="SM00409">
    <property type="entry name" value="IG"/>
    <property type="match status" value="1"/>
</dbReference>
<reference evidence="5" key="3">
    <citation type="submission" date="2025-09" db="UniProtKB">
        <authorList>
            <consortium name="Ensembl"/>
        </authorList>
    </citation>
    <scope>IDENTIFICATION</scope>
</reference>
<feature type="domain" description="Immunoglobulin" evidence="4">
    <location>
        <begin position="134"/>
        <end position="210"/>
    </location>
</feature>
<reference evidence="5" key="2">
    <citation type="submission" date="2025-08" db="UniProtKB">
        <authorList>
            <consortium name="Ensembl"/>
        </authorList>
    </citation>
    <scope>IDENTIFICATION</scope>
</reference>
<dbReference type="GeneID" id="118471719"/>
<dbReference type="PANTHER" id="PTHR11481:SF64">
    <property type="entry name" value="FC RECEPTOR-LIKE PROTEIN 4"/>
    <property type="match status" value="1"/>
</dbReference>
<dbReference type="Proteomes" id="UP001501940">
    <property type="component" value="Chromosome 18"/>
</dbReference>
<dbReference type="GO" id="GO:0006955">
    <property type="term" value="P:immune response"/>
    <property type="evidence" value="ECO:0007669"/>
    <property type="project" value="TreeGrafter"/>
</dbReference>
<protein>
    <recommendedName>
        <fullName evidence="4">Immunoglobulin domain-containing protein</fullName>
    </recommendedName>
</protein>
<proteinExistence type="predicted"/>
<reference evidence="5 6" key="1">
    <citation type="submission" date="2022-01" db="EMBL/GenBank/DDBJ databases">
        <title>A chromosome-scale genome assembly of the false clownfish, Amphiprion ocellaris.</title>
        <authorList>
            <person name="Ryu T."/>
        </authorList>
    </citation>
    <scope>NUCLEOTIDE SEQUENCE [LARGE SCALE GENOMIC DNA]</scope>
</reference>
<keyword evidence="3" id="KW-0472">Membrane</keyword>
<evidence type="ECO:0000256" key="2">
    <source>
        <dbReference type="ARBA" id="ARBA00023157"/>
    </source>
</evidence>
<evidence type="ECO:0000256" key="1">
    <source>
        <dbReference type="ARBA" id="ARBA00022729"/>
    </source>
</evidence>
<dbReference type="InterPro" id="IPR050488">
    <property type="entry name" value="Ig_Fc_receptor"/>
</dbReference>
<keyword evidence="1" id="KW-0732">Signal</keyword>
<sequence length="243" mass="27465">MMWNNICGQTPKHSGSYQYESNGQKSDPVPIKVLEYVPTASLSISTGQPVMQTEDSVVLKIDNEDVLQGWNCWVNRGEKTNKIKLKLENDTVSLTFHTSRLRVPETIYWCTNNTGCRTNQITIRTSDKAVSLEMYPQSVVAGQSLTLRCLVWGTDRISRTVFYRDDRVIEEGDRSTYEIAAVSDSAEGRYKCHATFTSVARTSGPPYSVVSDNQDVFIQGIFFLSKNILALLPFCIIFYHLHT</sequence>
<dbReference type="InterPro" id="IPR013783">
    <property type="entry name" value="Ig-like_fold"/>
</dbReference>
<keyword evidence="6" id="KW-1185">Reference proteome</keyword>
<dbReference type="InterPro" id="IPR036179">
    <property type="entry name" value="Ig-like_dom_sf"/>
</dbReference>
<dbReference type="SUPFAM" id="SSF48726">
    <property type="entry name" value="Immunoglobulin"/>
    <property type="match status" value="1"/>
</dbReference>
<name>A0AAQ5WXQ7_AMPOC</name>
<feature type="transmembrane region" description="Helical" evidence="3">
    <location>
        <begin position="216"/>
        <end position="241"/>
    </location>
</feature>
<accession>A0AAQ5WXQ7</accession>
<dbReference type="RefSeq" id="XP_054860504.1">
    <property type="nucleotide sequence ID" value="XM_055004529.1"/>
</dbReference>
<dbReference type="GO" id="GO:0004888">
    <property type="term" value="F:transmembrane signaling receptor activity"/>
    <property type="evidence" value="ECO:0007669"/>
    <property type="project" value="TreeGrafter"/>
</dbReference>
<evidence type="ECO:0000259" key="4">
    <source>
        <dbReference type="SMART" id="SM00409"/>
    </source>
</evidence>
<dbReference type="KEGG" id="aoce:118471719"/>
<keyword evidence="2" id="KW-1015">Disulfide bond</keyword>
<dbReference type="GO" id="GO:0007166">
    <property type="term" value="P:cell surface receptor signaling pathway"/>
    <property type="evidence" value="ECO:0007669"/>
    <property type="project" value="TreeGrafter"/>
</dbReference>
<evidence type="ECO:0000313" key="5">
    <source>
        <dbReference type="Ensembl" id="ENSAOCP00000032824.1"/>
    </source>
</evidence>
<dbReference type="Gene3D" id="2.60.40.10">
    <property type="entry name" value="Immunoglobulins"/>
    <property type="match status" value="1"/>
</dbReference>
<dbReference type="Pfam" id="PF13895">
    <property type="entry name" value="Ig_2"/>
    <property type="match status" value="1"/>
</dbReference>
<dbReference type="AlphaFoldDB" id="A0AAQ5WXQ7"/>
<dbReference type="GeneTree" id="ENSGT00440000036191"/>
<keyword evidence="3" id="KW-1133">Transmembrane helix</keyword>
<organism evidence="5 6">
    <name type="scientific">Amphiprion ocellaris</name>
    <name type="common">Clown anemonefish</name>
    <dbReference type="NCBI Taxonomy" id="80972"/>
    <lineage>
        <taxon>Eukaryota</taxon>
        <taxon>Metazoa</taxon>
        <taxon>Chordata</taxon>
        <taxon>Craniata</taxon>
        <taxon>Vertebrata</taxon>
        <taxon>Euteleostomi</taxon>
        <taxon>Actinopterygii</taxon>
        <taxon>Neopterygii</taxon>
        <taxon>Teleostei</taxon>
        <taxon>Neoteleostei</taxon>
        <taxon>Acanthomorphata</taxon>
        <taxon>Ovalentaria</taxon>
        <taxon>Pomacentridae</taxon>
        <taxon>Amphiprion</taxon>
    </lineage>
</organism>
<dbReference type="Ensembl" id="ENSAOCT00000033807.1">
    <property type="protein sequence ID" value="ENSAOCP00000032824.1"/>
    <property type="gene ID" value="ENSAOCG00000033525.1"/>
</dbReference>
<dbReference type="InterPro" id="IPR003599">
    <property type="entry name" value="Ig_sub"/>
</dbReference>